<dbReference type="AlphaFoldDB" id="A0A1J0VF20"/>
<keyword evidence="3" id="KW-1185">Reference proteome</keyword>
<organism evidence="2 3">
    <name type="scientific">Halomonas aestuarii</name>
    <dbReference type="NCBI Taxonomy" id="1897729"/>
    <lineage>
        <taxon>Bacteria</taxon>
        <taxon>Pseudomonadati</taxon>
        <taxon>Pseudomonadota</taxon>
        <taxon>Gammaproteobacteria</taxon>
        <taxon>Oceanospirillales</taxon>
        <taxon>Halomonadaceae</taxon>
        <taxon>Halomonas</taxon>
    </lineage>
</organism>
<evidence type="ECO:0000313" key="3">
    <source>
        <dbReference type="Proteomes" id="UP000181985"/>
    </source>
</evidence>
<gene>
    <name evidence="2" type="ORF">BOX17_06470</name>
</gene>
<evidence type="ECO:0000313" key="2">
    <source>
        <dbReference type="EMBL" id="APE30628.1"/>
    </source>
</evidence>
<reference evidence="3" key="1">
    <citation type="submission" date="2016-11" db="EMBL/GenBank/DDBJ databases">
        <title>Halolamina sediminis sp. nov., an extremely halophilic archaeon isolated from solar salt.</title>
        <authorList>
            <person name="Koh H.-W."/>
            <person name="Rani S."/>
            <person name="Park S.-J."/>
        </authorList>
    </citation>
    <scope>NUCLEOTIDE SEQUENCE [LARGE SCALE GENOMIC DNA]</scope>
    <source>
        <strain evidence="3">Hb3</strain>
    </source>
</reference>
<protein>
    <submittedName>
        <fullName evidence="2">Uncharacterized protein</fullName>
    </submittedName>
</protein>
<evidence type="ECO:0000256" key="1">
    <source>
        <dbReference type="SAM" id="MobiDB-lite"/>
    </source>
</evidence>
<dbReference type="EMBL" id="CP018139">
    <property type="protein sequence ID" value="APE30628.1"/>
    <property type="molecule type" value="Genomic_DNA"/>
</dbReference>
<name>A0A1J0VF20_9GAMM</name>
<proteinExistence type="predicted"/>
<accession>A0A1J0VF20</accession>
<sequence length="71" mass="7678">MNLLLAGTRRQYRHAPAETANDTDMMGRGRPTAARRPDAGGLATFKNTVHKMGKLGFTSGQESLTSVTMNL</sequence>
<dbReference type="KEGG" id="hsi:BOX17_06470"/>
<feature type="region of interest" description="Disordered" evidence="1">
    <location>
        <begin position="17"/>
        <end position="40"/>
    </location>
</feature>
<dbReference type="Proteomes" id="UP000181985">
    <property type="component" value="Chromosome"/>
</dbReference>